<feature type="region of interest" description="Disordered" evidence="5">
    <location>
        <begin position="1"/>
        <end position="54"/>
    </location>
</feature>
<reference evidence="6" key="1">
    <citation type="submission" date="2019-06" db="EMBL/GenBank/DDBJ databases">
        <authorList>
            <consortium name="Wellcome Sanger Institute Data Sharing"/>
        </authorList>
    </citation>
    <scope>NUCLEOTIDE SEQUENCE [LARGE SCALE GENOMIC DNA]</scope>
</reference>
<proteinExistence type="predicted"/>
<dbReference type="Ensembl" id="ENSMMDT00005055870.1">
    <property type="protein sequence ID" value="ENSMMDP00005054820.1"/>
    <property type="gene ID" value="ENSMMDG00005024573.1"/>
</dbReference>
<evidence type="ECO:0000256" key="3">
    <source>
        <dbReference type="ARBA" id="ARBA00022737"/>
    </source>
</evidence>
<dbReference type="AlphaFoldDB" id="A0A668AIY2"/>
<feature type="compositionally biased region" description="Basic residues" evidence="5">
    <location>
        <begin position="1"/>
        <end position="11"/>
    </location>
</feature>
<dbReference type="GeneTree" id="ENSGT00810000125473"/>
<feature type="region of interest" description="Disordered" evidence="5">
    <location>
        <begin position="200"/>
        <end position="222"/>
    </location>
</feature>
<dbReference type="Proteomes" id="UP000472263">
    <property type="component" value="Chromosome 15"/>
</dbReference>
<feature type="region of interest" description="Disordered" evidence="5">
    <location>
        <begin position="389"/>
        <end position="425"/>
    </location>
</feature>
<dbReference type="SUPFAM" id="SSF46966">
    <property type="entry name" value="Spectrin repeat"/>
    <property type="match status" value="1"/>
</dbReference>
<evidence type="ECO:0000313" key="6">
    <source>
        <dbReference type="Ensembl" id="ENSMMDP00005054820.1"/>
    </source>
</evidence>
<reference evidence="6" key="2">
    <citation type="submission" date="2025-08" db="UniProtKB">
        <authorList>
            <consortium name="Ensembl"/>
        </authorList>
    </citation>
    <scope>IDENTIFICATION</scope>
</reference>
<evidence type="ECO:0000256" key="2">
    <source>
        <dbReference type="ARBA" id="ARBA00022553"/>
    </source>
</evidence>
<reference evidence="6" key="3">
    <citation type="submission" date="2025-09" db="UniProtKB">
        <authorList>
            <consortium name="Ensembl"/>
        </authorList>
    </citation>
    <scope>IDENTIFICATION</scope>
</reference>
<keyword evidence="2" id="KW-0597">Phosphoprotein</keyword>
<feature type="compositionally biased region" description="Basic and acidic residues" evidence="5">
    <location>
        <begin position="210"/>
        <end position="222"/>
    </location>
</feature>
<feature type="compositionally biased region" description="Basic and acidic residues" evidence="5">
    <location>
        <begin position="498"/>
        <end position="513"/>
    </location>
</feature>
<evidence type="ECO:0000256" key="1">
    <source>
        <dbReference type="ARBA" id="ARBA00004308"/>
    </source>
</evidence>
<name>A0A668AIY2_9TELE</name>
<dbReference type="OrthoDB" id="9448174at2759"/>
<feature type="region of interest" description="Disordered" evidence="5">
    <location>
        <begin position="115"/>
        <end position="140"/>
    </location>
</feature>
<dbReference type="GeneID" id="115373007"/>
<feature type="compositionally biased region" description="Polar residues" evidence="5">
    <location>
        <begin position="200"/>
        <end position="209"/>
    </location>
</feature>
<sequence>MEAKHCSRRWRTQIPQFIHTRSPPQSTKDTERESMEKERERGGPRKSVTMAPTSRYLTDRQYVMRKPLFSVEQQTSILKKTHPQEHPEKDKHWTGCRTERYQQQANMDFLTRPREEVTSDSLGLSQGNASPPSTCREDLSSSLGVSDLMGRLSHEEPTFGSPYLGSIVARHSLSSPSLEVHTLTSPLRPRLASTLLSPTYTPRSRYSRSQRTEVRLGGKGGRAGEVERDLTMCSSIGYLKRRFSPALHTMSPNQANYWACAIPESLPPSPNRSSPSWDPDREYQALLDYTYPLRAGRVVSEWDGSELQDQSNLQTDPGFQDSGIELDHLCNSTSLSGLDFPLSGTGQIREKATLSAGHRLCDLRGLSKSSDGLALGSSLSLTDPIGLSLESLDSNKDRGGMKGTRNEGDCHYHHHHASQSSSSTAFIRSTRLLPRPGGVGGVEWDEEFRPLPDQLEELQVLSRQVREVTAQLSQPVTASWESLEPGTTSILSSITLPEKQDAEEVEEQVREQEGDGQETDEGKENVEGCVPETSQYHSKSLHHGDSSEAERKGPRAWMESVSGGLSRSSLREVEALVEQLSGLTLPDMQRRSQEDQEQSESLMQHIQMFCSNLEQLIRWLYAVSDRIEGLAPPTVDIESVKASLAEYQSFQREVSDHQPLTTSVLQTGELLLACINSTSPVLRDTLLLIERQSRALETHTEHLFSSILSAMDSLTQPSQPNKVKEPRAGGQGTMGVQGSTL</sequence>
<dbReference type="PANTHER" id="PTHR14514:SF2">
    <property type="entry name" value="A-KINASE ANCHOR PROTEIN 6"/>
    <property type="match status" value="1"/>
</dbReference>
<comment type="subcellular location">
    <subcellularLocation>
        <location evidence="1">Endomembrane system</location>
    </subcellularLocation>
</comment>
<dbReference type="Gene3D" id="1.20.58.60">
    <property type="match status" value="1"/>
</dbReference>
<keyword evidence="4" id="KW-0472">Membrane</keyword>
<dbReference type="PANTHER" id="PTHR14514">
    <property type="entry name" value="PKA ANCHORING PROTEIN"/>
    <property type="match status" value="1"/>
</dbReference>
<protein>
    <submittedName>
        <fullName evidence="6">Centrosomal protein 68</fullName>
    </submittedName>
</protein>
<evidence type="ECO:0000256" key="5">
    <source>
        <dbReference type="SAM" id="MobiDB-lite"/>
    </source>
</evidence>
<dbReference type="RefSeq" id="XP_029927066.1">
    <property type="nucleotide sequence ID" value="XM_030071206.1"/>
</dbReference>
<dbReference type="InParanoid" id="A0A668AIY2"/>
<accession>A0A668AIY2</accession>
<keyword evidence="7" id="KW-1185">Reference proteome</keyword>
<feature type="compositionally biased region" description="Polar residues" evidence="5">
    <location>
        <begin position="119"/>
        <end position="133"/>
    </location>
</feature>
<feature type="compositionally biased region" description="Basic and acidic residues" evidence="5">
    <location>
        <begin position="28"/>
        <end position="43"/>
    </location>
</feature>
<keyword evidence="3" id="KW-0677">Repeat</keyword>
<organism evidence="6 7">
    <name type="scientific">Myripristis murdjan</name>
    <name type="common">pinecone soldierfish</name>
    <dbReference type="NCBI Taxonomy" id="586833"/>
    <lineage>
        <taxon>Eukaryota</taxon>
        <taxon>Metazoa</taxon>
        <taxon>Chordata</taxon>
        <taxon>Craniata</taxon>
        <taxon>Vertebrata</taxon>
        <taxon>Euteleostomi</taxon>
        <taxon>Actinopterygii</taxon>
        <taxon>Neopterygii</taxon>
        <taxon>Teleostei</taxon>
        <taxon>Neoteleostei</taxon>
        <taxon>Acanthomorphata</taxon>
        <taxon>Holocentriformes</taxon>
        <taxon>Holocentridae</taxon>
        <taxon>Myripristis</taxon>
    </lineage>
</organism>
<feature type="compositionally biased region" description="Basic and acidic residues" evidence="5">
    <location>
        <begin position="393"/>
        <end position="411"/>
    </location>
</feature>
<evidence type="ECO:0000256" key="4">
    <source>
        <dbReference type="ARBA" id="ARBA00023136"/>
    </source>
</evidence>
<feature type="region of interest" description="Disordered" evidence="5">
    <location>
        <begin position="714"/>
        <end position="741"/>
    </location>
</feature>
<feature type="compositionally biased region" description="Basic and acidic residues" evidence="5">
    <location>
        <begin position="542"/>
        <end position="553"/>
    </location>
</feature>
<feature type="region of interest" description="Disordered" evidence="5">
    <location>
        <begin position="494"/>
        <end position="564"/>
    </location>
</feature>
<gene>
    <name evidence="6" type="primary">cep68</name>
</gene>
<evidence type="ECO:0000313" key="7">
    <source>
        <dbReference type="Proteomes" id="UP000472263"/>
    </source>
</evidence>
<dbReference type="CTD" id="23177"/>
<dbReference type="RefSeq" id="XP_029927065.1">
    <property type="nucleotide sequence ID" value="XM_030071205.1"/>
</dbReference>